<dbReference type="GO" id="GO:0043409">
    <property type="term" value="P:negative regulation of MAPK cascade"/>
    <property type="evidence" value="ECO:0007669"/>
    <property type="project" value="TreeGrafter"/>
</dbReference>
<evidence type="ECO:0000256" key="2">
    <source>
        <dbReference type="ARBA" id="ARBA00022912"/>
    </source>
</evidence>
<organism evidence="5">
    <name type="scientific">viral metagenome</name>
    <dbReference type="NCBI Taxonomy" id="1070528"/>
    <lineage>
        <taxon>unclassified sequences</taxon>
        <taxon>metagenomes</taxon>
        <taxon>organismal metagenomes</taxon>
    </lineage>
</organism>
<evidence type="ECO:0000259" key="4">
    <source>
        <dbReference type="PROSITE" id="PS50056"/>
    </source>
</evidence>
<evidence type="ECO:0000313" key="5">
    <source>
        <dbReference type="EMBL" id="QHU07815.1"/>
    </source>
</evidence>
<accession>A0A6C0JPW9</accession>
<protein>
    <recommendedName>
        <fullName evidence="6">Tyrosine specific protein phosphatases domain-containing protein</fullName>
    </recommendedName>
</protein>
<dbReference type="SMART" id="SM00195">
    <property type="entry name" value="DSPc"/>
    <property type="match status" value="1"/>
</dbReference>
<dbReference type="PROSITE" id="PS50056">
    <property type="entry name" value="TYR_PHOSPHATASE_2"/>
    <property type="match status" value="1"/>
</dbReference>
<dbReference type="InterPro" id="IPR000340">
    <property type="entry name" value="Dual-sp_phosphatase_cat-dom"/>
</dbReference>
<dbReference type="SUPFAM" id="SSF52799">
    <property type="entry name" value="(Phosphotyrosine protein) phosphatases II"/>
    <property type="match status" value="1"/>
</dbReference>
<feature type="domain" description="Tyrosine-protein phosphatase" evidence="3">
    <location>
        <begin position="1"/>
        <end position="139"/>
    </location>
</feature>
<dbReference type="EMBL" id="MN740687">
    <property type="protein sequence ID" value="QHU07815.1"/>
    <property type="molecule type" value="Genomic_DNA"/>
</dbReference>
<dbReference type="GO" id="GO:0017017">
    <property type="term" value="F:MAP kinase tyrosine/serine/threonine phosphatase activity"/>
    <property type="evidence" value="ECO:0007669"/>
    <property type="project" value="TreeGrafter"/>
</dbReference>
<keyword evidence="2" id="KW-0904">Protein phosphatase</keyword>
<dbReference type="Pfam" id="PF00782">
    <property type="entry name" value="DSPc"/>
    <property type="match status" value="1"/>
</dbReference>
<evidence type="ECO:0000259" key="3">
    <source>
        <dbReference type="PROSITE" id="PS50054"/>
    </source>
</evidence>
<dbReference type="Gene3D" id="3.90.190.10">
    <property type="entry name" value="Protein tyrosine phosphatase superfamily"/>
    <property type="match status" value="1"/>
</dbReference>
<evidence type="ECO:0000256" key="1">
    <source>
        <dbReference type="ARBA" id="ARBA00022801"/>
    </source>
</evidence>
<dbReference type="AlphaFoldDB" id="A0A6C0JPW9"/>
<dbReference type="PANTHER" id="PTHR10159:SF519">
    <property type="entry name" value="DUAL SPECIFICITY PROTEIN PHOSPHATASE MPK3"/>
    <property type="match status" value="1"/>
</dbReference>
<dbReference type="GO" id="GO:0005737">
    <property type="term" value="C:cytoplasm"/>
    <property type="evidence" value="ECO:0007669"/>
    <property type="project" value="TreeGrafter"/>
</dbReference>
<name>A0A6C0JPW9_9ZZZZ</name>
<dbReference type="InterPro" id="IPR029021">
    <property type="entry name" value="Prot-tyrosine_phosphatase-like"/>
</dbReference>
<reference evidence="5" key="1">
    <citation type="journal article" date="2020" name="Nature">
        <title>Giant virus diversity and host interactions through global metagenomics.</title>
        <authorList>
            <person name="Schulz F."/>
            <person name="Roux S."/>
            <person name="Paez-Espino D."/>
            <person name="Jungbluth S."/>
            <person name="Walsh D.A."/>
            <person name="Denef V.J."/>
            <person name="McMahon K.D."/>
            <person name="Konstantinidis K.T."/>
            <person name="Eloe-Fadrosh E.A."/>
            <person name="Kyrpides N.C."/>
            <person name="Woyke T."/>
        </authorList>
    </citation>
    <scope>NUCLEOTIDE SEQUENCE</scope>
    <source>
        <strain evidence="5">GVMAG-S-1041349-163</strain>
    </source>
</reference>
<dbReference type="CDD" id="cd14498">
    <property type="entry name" value="DSP"/>
    <property type="match status" value="1"/>
</dbReference>
<dbReference type="InterPro" id="IPR020422">
    <property type="entry name" value="TYR_PHOSPHATASE_DUAL_dom"/>
</dbReference>
<keyword evidence="1" id="KW-0378">Hydrolase</keyword>
<dbReference type="GO" id="GO:0033550">
    <property type="term" value="F:MAP kinase tyrosine phosphatase activity"/>
    <property type="evidence" value="ECO:0007669"/>
    <property type="project" value="TreeGrafter"/>
</dbReference>
<feature type="domain" description="Tyrosine specific protein phosphatases" evidence="4">
    <location>
        <begin position="61"/>
        <end position="118"/>
    </location>
</feature>
<dbReference type="InterPro" id="IPR000387">
    <property type="entry name" value="Tyr_Pase_dom"/>
</dbReference>
<sequence length="150" mass="17304">MSYIISNLFVGDIKDVNNSKFLSKNNIQSVLNVSFENYKSPYAKYYKKISMSDSNDEKIWPNLKKALEFLDEQTKKKRNVIVHCSVGMSRSVSIVIGYLILNGIPYESALKLLKTRRPISNPNPSFKKQLKELSEKTFQKVKPIKKLKIL</sequence>
<proteinExistence type="predicted"/>
<dbReference type="GO" id="GO:0008330">
    <property type="term" value="F:protein tyrosine/threonine phosphatase activity"/>
    <property type="evidence" value="ECO:0007669"/>
    <property type="project" value="TreeGrafter"/>
</dbReference>
<dbReference type="PROSITE" id="PS50054">
    <property type="entry name" value="TYR_PHOSPHATASE_DUAL"/>
    <property type="match status" value="1"/>
</dbReference>
<dbReference type="PANTHER" id="PTHR10159">
    <property type="entry name" value="DUAL SPECIFICITY PROTEIN PHOSPHATASE"/>
    <property type="match status" value="1"/>
</dbReference>
<evidence type="ECO:0008006" key="6">
    <source>
        <dbReference type="Google" id="ProtNLM"/>
    </source>
</evidence>